<keyword evidence="2" id="KW-0812">Transmembrane</keyword>
<dbReference type="Gene3D" id="6.10.250.3150">
    <property type="match status" value="1"/>
</dbReference>
<accession>A0A1F5K2X0</accession>
<dbReference type="STRING" id="1797780.A3E45_03780"/>
<evidence type="ECO:0000256" key="1">
    <source>
        <dbReference type="SAM" id="Coils"/>
    </source>
</evidence>
<dbReference type="InterPro" id="IPR013693">
    <property type="entry name" value="SpoIID/LytB_N"/>
</dbReference>
<feature type="coiled-coil region" evidence="1">
    <location>
        <begin position="56"/>
        <end position="111"/>
    </location>
</feature>
<proteinExistence type="predicted"/>
<organism evidence="4 5">
    <name type="scientific">Candidatus Daviesbacteria bacterium RIFCSPHIGHO2_12_FULL_43_11</name>
    <dbReference type="NCBI Taxonomy" id="1797780"/>
    <lineage>
        <taxon>Bacteria</taxon>
        <taxon>Candidatus Daviesiibacteriota</taxon>
    </lineage>
</organism>
<protein>
    <recommendedName>
        <fullName evidence="3">Sporulation stage II protein D amidase enhancer LytB N-terminal domain-containing protein</fullName>
    </recommendedName>
</protein>
<keyword evidence="1" id="KW-0175">Coiled coil</keyword>
<dbReference type="Pfam" id="PF08486">
    <property type="entry name" value="SpoIID"/>
    <property type="match status" value="1"/>
</dbReference>
<name>A0A1F5K2X0_9BACT</name>
<evidence type="ECO:0000313" key="4">
    <source>
        <dbReference type="EMBL" id="OGE35263.1"/>
    </source>
</evidence>
<dbReference type="AlphaFoldDB" id="A0A1F5K2X0"/>
<keyword evidence="2" id="KW-1133">Transmembrane helix</keyword>
<feature type="transmembrane region" description="Helical" evidence="2">
    <location>
        <begin position="30"/>
        <end position="48"/>
    </location>
</feature>
<comment type="caution">
    <text evidence="4">The sequence shown here is derived from an EMBL/GenBank/DDBJ whole genome shotgun (WGS) entry which is preliminary data.</text>
</comment>
<evidence type="ECO:0000259" key="3">
    <source>
        <dbReference type="Pfam" id="PF08486"/>
    </source>
</evidence>
<dbReference type="EMBL" id="MFDH01000026">
    <property type="protein sequence ID" value="OGE35263.1"/>
    <property type="molecule type" value="Genomic_DNA"/>
</dbReference>
<dbReference type="Proteomes" id="UP000176405">
    <property type="component" value="Unassembled WGS sequence"/>
</dbReference>
<reference evidence="4 5" key="1">
    <citation type="journal article" date="2016" name="Nat. Commun.">
        <title>Thousands of microbial genomes shed light on interconnected biogeochemical processes in an aquifer system.</title>
        <authorList>
            <person name="Anantharaman K."/>
            <person name="Brown C.T."/>
            <person name="Hug L.A."/>
            <person name="Sharon I."/>
            <person name="Castelle C.J."/>
            <person name="Probst A.J."/>
            <person name="Thomas B.C."/>
            <person name="Singh A."/>
            <person name="Wilkins M.J."/>
            <person name="Karaoz U."/>
            <person name="Brodie E.L."/>
            <person name="Williams K.H."/>
            <person name="Hubbard S.S."/>
            <person name="Banfield J.F."/>
        </authorList>
    </citation>
    <scope>NUCLEOTIDE SEQUENCE [LARGE SCALE GENOMIC DNA]</scope>
</reference>
<evidence type="ECO:0000256" key="2">
    <source>
        <dbReference type="SAM" id="Phobius"/>
    </source>
</evidence>
<sequence>MKKFLCLKRVHGSRFRPEDDQPLVDTVRRLIFILLFVVLALLTMNYQLRTISADEISDLQKQIDELNLARQQSVDATKPLEGQLGSLKIQLAQIQVKLQTLSANIIQKEKEVKVREDKLVAQQVLLSERVRSYYIRSYFTSPLLVILSSGGSGNLFRELSYRQAATKEDQRVISQVTEDMLDLLTQKEKLEKDKASMASIQKQVDQNAKFLGGEVSKAKAYQADLTSKIADLSAKQQAILAARSGQFTASIGDSELADDYNASIKGFREAAPAGSFAVFSFGAHTHRKGMSQYGARGRAGSGQDYKAILRAYYGKDPVGKDTGGDINVSGLGSMNFEEKYLYGIAEMPSSWHPEALKAQAVAARTYAYRSKQNGQAICTTEACQVFSKSKSDSPPQAWKDAVDSTRGQVIEDVVTYYASTHGGFTTTMGWDTTDGSGGSGFVDKSYDKAGGSPWVYKAWYTQGYSTSSDKCGRSNPWLSGEEVADIINAAKYRDERVTPVTTSCWGGSPYSHAELREKAGGPSNVSSVTVVQGNGSTNEVIFQTDKGEVRLSGSEFKTAFNIRAPGRLSIPQSGFAFFNIERK</sequence>
<evidence type="ECO:0000313" key="5">
    <source>
        <dbReference type="Proteomes" id="UP000176405"/>
    </source>
</evidence>
<keyword evidence="2" id="KW-0472">Membrane</keyword>
<gene>
    <name evidence="4" type="ORF">A3E45_03780</name>
</gene>
<feature type="domain" description="Sporulation stage II protein D amidase enhancer LytB N-terminal" evidence="3">
    <location>
        <begin position="338"/>
        <end position="410"/>
    </location>
</feature>